<dbReference type="InterPro" id="IPR051914">
    <property type="entry name" value="FAD-linked_OxidoTrans_Type4"/>
</dbReference>
<gene>
    <name evidence="3" type="ORF">GHK86_21060</name>
</gene>
<dbReference type="Pfam" id="PF01565">
    <property type="entry name" value="FAD_binding_4"/>
    <property type="match status" value="1"/>
</dbReference>
<organism evidence="3 4">
    <name type="scientific">Acidiferrimicrobium australe</name>
    <dbReference type="NCBI Taxonomy" id="2664430"/>
    <lineage>
        <taxon>Bacteria</taxon>
        <taxon>Bacillati</taxon>
        <taxon>Actinomycetota</taxon>
        <taxon>Acidimicrobiia</taxon>
        <taxon>Acidimicrobiales</taxon>
        <taxon>Acidimicrobiaceae</taxon>
        <taxon>Acidiferrimicrobium</taxon>
    </lineage>
</organism>
<dbReference type="InterPro" id="IPR016166">
    <property type="entry name" value="FAD-bd_PCMH"/>
</dbReference>
<dbReference type="InterPro" id="IPR036318">
    <property type="entry name" value="FAD-bd_PCMH-like_sf"/>
</dbReference>
<reference evidence="3 4" key="1">
    <citation type="submission" date="2019-11" db="EMBL/GenBank/DDBJ databases">
        <title>Acidiferrimicrobium australis gen. nov., sp. nov., an acidophilic and obligately heterotrophic, member of the Actinobacteria that catalyses dissimilatory oxido- reduction of iron isolated from metal-rich acidic water in Chile.</title>
        <authorList>
            <person name="Gonzalez D."/>
            <person name="Huber K."/>
            <person name="Hedrich S."/>
            <person name="Rojas-Villalobos C."/>
            <person name="Quatrini R."/>
            <person name="Dinamarca M.A."/>
            <person name="Schwarz A."/>
            <person name="Canales C."/>
            <person name="Nancucheo I."/>
        </authorList>
    </citation>
    <scope>NUCLEOTIDE SEQUENCE [LARGE SCALE GENOMIC DNA]</scope>
    <source>
        <strain evidence="3 4">USS-CCA1</strain>
    </source>
</reference>
<proteinExistence type="predicted"/>
<protein>
    <submittedName>
        <fullName evidence="3">FAD-binding protein</fullName>
    </submittedName>
</protein>
<evidence type="ECO:0000313" key="3">
    <source>
        <dbReference type="EMBL" id="MST35210.1"/>
    </source>
</evidence>
<comment type="caution">
    <text evidence="3">The sequence shown here is derived from an EMBL/GenBank/DDBJ whole genome shotgun (WGS) entry which is preliminary data.</text>
</comment>
<dbReference type="PANTHER" id="PTHR42934">
    <property type="entry name" value="GLYCOLATE OXIDASE SUBUNIT GLCD"/>
    <property type="match status" value="1"/>
</dbReference>
<keyword evidence="4" id="KW-1185">Reference proteome</keyword>
<dbReference type="PROSITE" id="PS51387">
    <property type="entry name" value="FAD_PCMH"/>
    <property type="match status" value="1"/>
</dbReference>
<evidence type="ECO:0000313" key="4">
    <source>
        <dbReference type="Proteomes" id="UP000437736"/>
    </source>
</evidence>
<accession>A0ABW9QZZ4</accession>
<feature type="non-terminal residue" evidence="3">
    <location>
        <position position="193"/>
    </location>
</feature>
<evidence type="ECO:0000256" key="1">
    <source>
        <dbReference type="SAM" id="MobiDB-lite"/>
    </source>
</evidence>
<dbReference type="SUPFAM" id="SSF56176">
    <property type="entry name" value="FAD-binding/transporter-associated domain-like"/>
    <property type="match status" value="1"/>
</dbReference>
<feature type="domain" description="FAD-binding PCMH-type" evidence="2">
    <location>
        <begin position="64"/>
        <end position="193"/>
    </location>
</feature>
<sequence>MVRPPSSVRRLVRRRPGPPAPAEPIQPTGADEALLADLGAALGPDGLRVDGVERSLLSRDASVFDRGRSGPVCFPRTTAEVQGVVRAAVRHGRAVVPRGAGTGLAGGAVPLGEPVVIALTRMNHILEVDVDNRVAWVEPGVINLDLSNQLRPLGFHFAPDPSSQQACTIGGNVANNSGGPHCLAYGVTSSHVV</sequence>
<dbReference type="EMBL" id="WJHE01001518">
    <property type="protein sequence ID" value="MST35210.1"/>
    <property type="molecule type" value="Genomic_DNA"/>
</dbReference>
<name>A0ABW9QZZ4_9ACTN</name>
<feature type="region of interest" description="Disordered" evidence="1">
    <location>
        <begin position="1"/>
        <end position="27"/>
    </location>
</feature>
<dbReference type="InterPro" id="IPR016169">
    <property type="entry name" value="FAD-bd_PCMH_sub2"/>
</dbReference>
<dbReference type="Proteomes" id="UP000437736">
    <property type="component" value="Unassembled WGS sequence"/>
</dbReference>
<dbReference type="PANTHER" id="PTHR42934:SF1">
    <property type="entry name" value="GLYCOLATE OXIDASE SUBUNIT GLCD"/>
    <property type="match status" value="1"/>
</dbReference>
<dbReference type="InterPro" id="IPR006094">
    <property type="entry name" value="Oxid_FAD_bind_N"/>
</dbReference>
<evidence type="ECO:0000259" key="2">
    <source>
        <dbReference type="PROSITE" id="PS51387"/>
    </source>
</evidence>
<dbReference type="Gene3D" id="3.30.465.10">
    <property type="match status" value="1"/>
</dbReference>